<dbReference type="Proteomes" id="UP001317629">
    <property type="component" value="Chromosome"/>
</dbReference>
<dbReference type="Pfam" id="PF12728">
    <property type="entry name" value="HTH_17"/>
    <property type="match status" value="1"/>
</dbReference>
<reference evidence="3 4" key="1">
    <citation type="journal article" date="2023" name="Int. J. Syst. Evol. Microbiol.">
        <title>Methylocystis iwaonis sp. nov., a type II methane-oxidizing bacterium from surface soil of a rice paddy field in Japan, and emended description of the genus Methylocystis (ex Whittenbury et al. 1970) Bowman et al. 1993.</title>
        <authorList>
            <person name="Kaise H."/>
            <person name="Sawadogo J.B."/>
            <person name="Alam M.S."/>
            <person name="Ueno C."/>
            <person name="Dianou D."/>
            <person name="Shinjo R."/>
            <person name="Asakawa S."/>
        </authorList>
    </citation>
    <scope>NUCLEOTIDE SEQUENCE [LARGE SCALE GENOMIC DNA]</scope>
    <source>
        <strain evidence="3 4">SS37A-Re</strain>
    </source>
</reference>
<gene>
    <name evidence="3" type="ORF">SS37A_28110</name>
</gene>
<dbReference type="InterPro" id="IPR041657">
    <property type="entry name" value="HTH_17"/>
</dbReference>
<organism evidence="3 4">
    <name type="scientific">Methylocystis iwaonis</name>
    <dbReference type="NCBI Taxonomy" id="2885079"/>
    <lineage>
        <taxon>Bacteria</taxon>
        <taxon>Pseudomonadati</taxon>
        <taxon>Pseudomonadota</taxon>
        <taxon>Alphaproteobacteria</taxon>
        <taxon>Hyphomicrobiales</taxon>
        <taxon>Methylocystaceae</taxon>
        <taxon>Methylocystis</taxon>
    </lineage>
</organism>
<evidence type="ECO:0000313" key="4">
    <source>
        <dbReference type="Proteomes" id="UP001317629"/>
    </source>
</evidence>
<dbReference type="InterPro" id="IPR024370">
    <property type="entry name" value="PBP_domain"/>
</dbReference>
<dbReference type="PANTHER" id="PTHR38431">
    <property type="entry name" value="BLL2305 PROTEIN"/>
    <property type="match status" value="1"/>
</dbReference>
<dbReference type="RefSeq" id="WP_281928674.1">
    <property type="nucleotide sequence ID" value="NZ_AP027142.1"/>
</dbReference>
<keyword evidence="4" id="KW-1185">Reference proteome</keyword>
<dbReference type="SUPFAM" id="SSF53850">
    <property type="entry name" value="Periplasmic binding protein-like II"/>
    <property type="match status" value="1"/>
</dbReference>
<dbReference type="InterPro" id="IPR010093">
    <property type="entry name" value="SinI_DNA-bd"/>
</dbReference>
<dbReference type="PANTHER" id="PTHR38431:SF1">
    <property type="entry name" value="BLL2305 PROTEIN"/>
    <property type="match status" value="1"/>
</dbReference>
<feature type="domain" description="Helix-turn-helix" evidence="2">
    <location>
        <begin position="4"/>
        <end position="51"/>
    </location>
</feature>
<evidence type="ECO:0000259" key="1">
    <source>
        <dbReference type="Pfam" id="PF12727"/>
    </source>
</evidence>
<sequence>MSDYFTTRELAALLRVKERKVYDLVSEKALPVRRVTGKLLFPKKEIEAWIAGSGEESASMERESAAAHFPLVMAGGHDPLLEWALRESRSGIAALLDGALDGLARLKSKDCVAAGLHIPSARLDDWNVAAVQEAMGREPVVLLEWAKRSRGLMYRPSPGQSITSLADIGDRRFQSRQPEAGSELVLSQLLAKEKMRKTDLNAIEAIERSETDLAMAIASGRADVGLGIEAAANQFKLAFAPLVVERFDILVWRKAYFDPPFQKLIRFCASDAFRDRAAALGGYDCANLGTVHFNGP</sequence>
<name>A0ABN6VLL0_9HYPH</name>
<evidence type="ECO:0008006" key="5">
    <source>
        <dbReference type="Google" id="ProtNLM"/>
    </source>
</evidence>
<feature type="domain" description="PBP" evidence="1">
    <location>
        <begin position="88"/>
        <end position="268"/>
    </location>
</feature>
<evidence type="ECO:0000259" key="2">
    <source>
        <dbReference type="Pfam" id="PF12728"/>
    </source>
</evidence>
<accession>A0ABN6VLL0</accession>
<dbReference type="EMBL" id="AP027142">
    <property type="protein sequence ID" value="BDV35282.1"/>
    <property type="molecule type" value="Genomic_DNA"/>
</dbReference>
<proteinExistence type="predicted"/>
<dbReference type="Pfam" id="PF12727">
    <property type="entry name" value="PBP_like"/>
    <property type="match status" value="1"/>
</dbReference>
<evidence type="ECO:0000313" key="3">
    <source>
        <dbReference type="EMBL" id="BDV35282.1"/>
    </source>
</evidence>
<protein>
    <recommendedName>
        <fullName evidence="5">Helix-turn-helix domain-containing protein</fullName>
    </recommendedName>
</protein>
<dbReference type="NCBIfam" id="TIGR01764">
    <property type="entry name" value="excise"/>
    <property type="match status" value="1"/>
</dbReference>